<dbReference type="HOGENOM" id="CLU_214005_0_0_6"/>
<dbReference type="Proteomes" id="UP000028511">
    <property type="component" value="Unassembled WGS sequence"/>
</dbReference>
<gene>
    <name evidence="1" type="ORF">XBP1_1450015</name>
</gene>
<accession>A0A077NBK6</accession>
<sequence>MGKEYDYPEIEGVGDRIVINLLTQIRPFYIINSGNQNIRVSG</sequence>
<name>A0A077NBK6_XENBV</name>
<proteinExistence type="predicted"/>
<reference evidence="1" key="1">
    <citation type="submission" date="2013-07" db="EMBL/GenBank/DDBJ databases">
        <title>Sub-species coevolution in mutualistic symbiosis.</title>
        <authorList>
            <person name="Murfin K."/>
            <person name="Klassen J."/>
            <person name="Lee M."/>
            <person name="Forst S."/>
            <person name="Stock P."/>
            <person name="Goodrich-Blair H."/>
        </authorList>
    </citation>
    <scope>NUCLEOTIDE SEQUENCE [LARGE SCALE GENOMIC DNA]</scope>
    <source>
        <strain evidence="1">Puntauvense</strain>
    </source>
</reference>
<organism evidence="1">
    <name type="scientific">Xenorhabdus bovienii str. puntauvense</name>
    <dbReference type="NCBI Taxonomy" id="1398201"/>
    <lineage>
        <taxon>Bacteria</taxon>
        <taxon>Pseudomonadati</taxon>
        <taxon>Pseudomonadota</taxon>
        <taxon>Gammaproteobacteria</taxon>
        <taxon>Enterobacterales</taxon>
        <taxon>Morganellaceae</taxon>
        <taxon>Xenorhabdus</taxon>
    </lineage>
</organism>
<comment type="caution">
    <text evidence="1">The sequence shown here is derived from an EMBL/GenBank/DDBJ whole genome shotgun (WGS) entry which is preliminary data.</text>
</comment>
<evidence type="ECO:0000313" key="1">
    <source>
        <dbReference type="EMBL" id="CDG95612.1"/>
    </source>
</evidence>
<protein>
    <submittedName>
        <fullName evidence="1">Uncharacterized protein</fullName>
    </submittedName>
</protein>
<dbReference type="EMBL" id="CBSW010000052">
    <property type="protein sequence ID" value="CDG95612.1"/>
    <property type="molecule type" value="Genomic_DNA"/>
</dbReference>
<dbReference type="AlphaFoldDB" id="A0A077NBK6"/>